<keyword evidence="6" id="KW-1185">Reference proteome</keyword>
<evidence type="ECO:0000313" key="6">
    <source>
        <dbReference type="Proteomes" id="UP001244341"/>
    </source>
</evidence>
<evidence type="ECO:0000256" key="1">
    <source>
        <dbReference type="ARBA" id="ARBA00022737"/>
    </source>
</evidence>
<name>A0ABY8UGR6_TETOB</name>
<feature type="repeat" description="ANK" evidence="3">
    <location>
        <begin position="68"/>
        <end position="100"/>
    </location>
</feature>
<feature type="region of interest" description="Disordered" evidence="4">
    <location>
        <begin position="364"/>
        <end position="388"/>
    </location>
</feature>
<feature type="repeat" description="ANK" evidence="3">
    <location>
        <begin position="100"/>
        <end position="120"/>
    </location>
</feature>
<dbReference type="InterPro" id="IPR051165">
    <property type="entry name" value="Multifunctional_ANK_Repeat"/>
</dbReference>
<evidence type="ECO:0000256" key="2">
    <source>
        <dbReference type="ARBA" id="ARBA00023043"/>
    </source>
</evidence>
<accession>A0ABY8UGR6</accession>
<dbReference type="InterPro" id="IPR036770">
    <property type="entry name" value="Ankyrin_rpt-contain_sf"/>
</dbReference>
<dbReference type="InterPro" id="IPR002110">
    <property type="entry name" value="Ankyrin_rpt"/>
</dbReference>
<dbReference type="Pfam" id="PF12796">
    <property type="entry name" value="Ank_2"/>
    <property type="match status" value="2"/>
</dbReference>
<evidence type="ECO:0000313" key="5">
    <source>
        <dbReference type="EMBL" id="WIA19868.1"/>
    </source>
</evidence>
<dbReference type="PROSITE" id="PS50297">
    <property type="entry name" value="ANK_REP_REGION"/>
    <property type="match status" value="4"/>
</dbReference>
<feature type="repeat" description="ANK" evidence="3">
    <location>
        <begin position="171"/>
        <end position="195"/>
    </location>
</feature>
<evidence type="ECO:0000256" key="3">
    <source>
        <dbReference type="PROSITE-ProRule" id="PRU00023"/>
    </source>
</evidence>
<dbReference type="PANTHER" id="PTHR24123:SF33">
    <property type="entry name" value="PROTEIN HOS4"/>
    <property type="match status" value="1"/>
</dbReference>
<keyword evidence="2 3" id="KW-0040">ANK repeat</keyword>
<dbReference type="Pfam" id="PF00023">
    <property type="entry name" value="Ank"/>
    <property type="match status" value="1"/>
</dbReference>
<proteinExistence type="predicted"/>
<reference evidence="5 6" key="1">
    <citation type="submission" date="2023-05" db="EMBL/GenBank/DDBJ databases">
        <title>A 100% complete, gapless, phased diploid assembly of the Scenedesmus obliquus UTEX 3031 genome.</title>
        <authorList>
            <person name="Biondi T.C."/>
            <person name="Hanschen E.R."/>
            <person name="Kwon T."/>
            <person name="Eng W."/>
            <person name="Kruse C.P.S."/>
            <person name="Koehler S.I."/>
            <person name="Kunde Y."/>
            <person name="Gleasner C.D."/>
            <person name="You Mak K.T."/>
            <person name="Polle J."/>
            <person name="Hovde B.T."/>
            <person name="Starkenburg S.R."/>
        </authorList>
    </citation>
    <scope>NUCLEOTIDE SEQUENCE [LARGE SCALE GENOMIC DNA]</scope>
    <source>
        <strain evidence="5 6">DOE0152z</strain>
    </source>
</reference>
<dbReference type="PROSITE" id="PS50088">
    <property type="entry name" value="ANK_REPEAT"/>
    <property type="match status" value="5"/>
</dbReference>
<dbReference type="PANTHER" id="PTHR24123">
    <property type="entry name" value="ANKYRIN REPEAT-CONTAINING"/>
    <property type="match status" value="1"/>
</dbReference>
<dbReference type="EMBL" id="CP126218">
    <property type="protein sequence ID" value="WIA19868.1"/>
    <property type="molecule type" value="Genomic_DNA"/>
</dbReference>
<protein>
    <submittedName>
        <fullName evidence="5">Uncharacterized protein</fullName>
    </submittedName>
</protein>
<feature type="repeat" description="ANK" evidence="3">
    <location>
        <begin position="37"/>
        <end position="69"/>
    </location>
</feature>
<dbReference type="SUPFAM" id="SSF48403">
    <property type="entry name" value="Ankyrin repeat"/>
    <property type="match status" value="1"/>
</dbReference>
<dbReference type="Gene3D" id="1.25.40.20">
    <property type="entry name" value="Ankyrin repeat-containing domain"/>
    <property type="match status" value="2"/>
</dbReference>
<dbReference type="SMART" id="SM00248">
    <property type="entry name" value="ANK"/>
    <property type="match status" value="7"/>
</dbReference>
<keyword evidence="1" id="KW-0677">Repeat</keyword>
<organism evidence="5 6">
    <name type="scientific">Tetradesmus obliquus</name>
    <name type="common">Green alga</name>
    <name type="synonym">Acutodesmus obliquus</name>
    <dbReference type="NCBI Taxonomy" id="3088"/>
    <lineage>
        <taxon>Eukaryota</taxon>
        <taxon>Viridiplantae</taxon>
        <taxon>Chlorophyta</taxon>
        <taxon>core chlorophytes</taxon>
        <taxon>Chlorophyceae</taxon>
        <taxon>CS clade</taxon>
        <taxon>Sphaeropleales</taxon>
        <taxon>Scenedesmaceae</taxon>
        <taxon>Tetradesmus</taxon>
    </lineage>
</organism>
<evidence type="ECO:0000256" key="4">
    <source>
        <dbReference type="SAM" id="MobiDB-lite"/>
    </source>
</evidence>
<sequence length="388" mass="39633">MAGGYEDYLRRAAGEGDEERVKKLLKRGVSADPRHTQHTSALELAARNGHIGCVVALMDAGADANRASDSTPVIEAAANGHVDILKLMLQRKADPTQKLDGNSALHMAARFGHQAAIEVLAAELEMPAAALAANNEGKTPLMLACSLPAGGEAVVQYLLGIRADPAAADAAGNNALHHAALAGNAALVKLLLDSGKAGPVAQAAANSNGRTPLHVAACFGRSDVAQLLLQQKQAGVVATADKDGSTVLHLVAKSLLCNQATQLDMAQAFFRAGANPAALDAAGFAAEHYAAGAVKKLLASPAGAAVAAPPMPEDAVLATSSSGALPQQQAAPAGKAEKLSQALASAMAENEAAGSESWVVKQALRRHTSEEQDGWKLTTAVTDHDHAE</sequence>
<dbReference type="Proteomes" id="UP001244341">
    <property type="component" value="Chromosome 11b"/>
</dbReference>
<gene>
    <name evidence="5" type="ORF">OEZ85_005770</name>
</gene>
<feature type="repeat" description="ANK" evidence="3">
    <location>
        <begin position="208"/>
        <end position="230"/>
    </location>
</feature>